<name>A0A538U4R7_UNCEI</name>
<evidence type="ECO:0000313" key="2">
    <source>
        <dbReference type="Proteomes" id="UP000319836"/>
    </source>
</evidence>
<organism evidence="1 2">
    <name type="scientific">Eiseniibacteriota bacterium</name>
    <dbReference type="NCBI Taxonomy" id="2212470"/>
    <lineage>
        <taxon>Bacteria</taxon>
        <taxon>Candidatus Eiseniibacteriota</taxon>
    </lineage>
</organism>
<protein>
    <submittedName>
        <fullName evidence="1">Uncharacterized protein</fullName>
    </submittedName>
</protein>
<gene>
    <name evidence="1" type="ORF">E6K80_07185</name>
</gene>
<sequence length="116" mass="11921">MNAFAASDRKVIASFETLSNSGITGQAALQAMPQGTTLIHEAIRGLVPNTQYVSIAYQNGTCGTGSTSTVVAQFTANANGVANFTQQVDQDLLAIQSVSIQLASDLSVQACAAVTP</sequence>
<dbReference type="AlphaFoldDB" id="A0A538U4R7"/>
<dbReference type="EMBL" id="VBPA01000169">
    <property type="protein sequence ID" value="TMQ70875.1"/>
    <property type="molecule type" value="Genomic_DNA"/>
</dbReference>
<reference evidence="1 2" key="1">
    <citation type="journal article" date="2019" name="Nat. Microbiol.">
        <title>Mediterranean grassland soil C-N compound turnover is dependent on rainfall and depth, and is mediated by genomically divergent microorganisms.</title>
        <authorList>
            <person name="Diamond S."/>
            <person name="Andeer P.F."/>
            <person name="Li Z."/>
            <person name="Crits-Christoph A."/>
            <person name="Burstein D."/>
            <person name="Anantharaman K."/>
            <person name="Lane K.R."/>
            <person name="Thomas B.C."/>
            <person name="Pan C."/>
            <person name="Northen T.R."/>
            <person name="Banfield J.F."/>
        </authorList>
    </citation>
    <scope>NUCLEOTIDE SEQUENCE [LARGE SCALE GENOMIC DNA]</scope>
    <source>
        <strain evidence="1">WS_10</strain>
    </source>
</reference>
<dbReference type="Proteomes" id="UP000319836">
    <property type="component" value="Unassembled WGS sequence"/>
</dbReference>
<comment type="caution">
    <text evidence="1">The sequence shown here is derived from an EMBL/GenBank/DDBJ whole genome shotgun (WGS) entry which is preliminary data.</text>
</comment>
<proteinExistence type="predicted"/>
<accession>A0A538U4R7</accession>
<evidence type="ECO:0000313" key="1">
    <source>
        <dbReference type="EMBL" id="TMQ70875.1"/>
    </source>
</evidence>